<feature type="region of interest" description="Disordered" evidence="2">
    <location>
        <begin position="227"/>
        <end position="268"/>
    </location>
</feature>
<dbReference type="AlphaFoldDB" id="A0AAI9SWN1"/>
<dbReference type="EMBL" id="JAHUZD010000107">
    <property type="protein sequence ID" value="KAI3404147.2"/>
    <property type="molecule type" value="Genomic_DNA"/>
</dbReference>
<dbReference type="Pfam" id="PF12927">
    <property type="entry name" value="DUF3835"/>
    <property type="match status" value="1"/>
</dbReference>
<dbReference type="GO" id="GO:0051082">
    <property type="term" value="F:unfolded protein binding"/>
    <property type="evidence" value="ECO:0007669"/>
    <property type="project" value="InterPro"/>
</dbReference>
<evidence type="ECO:0000313" key="5">
    <source>
        <dbReference type="Proteomes" id="UP001202479"/>
    </source>
</evidence>
<feature type="compositionally biased region" description="Acidic residues" evidence="2">
    <location>
        <begin position="654"/>
        <end position="670"/>
    </location>
</feature>
<feature type="coiled-coil region" evidence="1">
    <location>
        <begin position="11"/>
        <end position="38"/>
    </location>
</feature>
<dbReference type="GO" id="GO:0005737">
    <property type="term" value="C:cytoplasm"/>
    <property type="evidence" value="ECO:0007669"/>
    <property type="project" value="TreeGrafter"/>
</dbReference>
<feature type="region of interest" description="Disordered" evidence="2">
    <location>
        <begin position="654"/>
        <end position="681"/>
    </location>
</feature>
<dbReference type="GO" id="GO:0016272">
    <property type="term" value="C:prefoldin complex"/>
    <property type="evidence" value="ECO:0007669"/>
    <property type="project" value="InterPro"/>
</dbReference>
<feature type="compositionally biased region" description="Polar residues" evidence="2">
    <location>
        <begin position="407"/>
        <end position="416"/>
    </location>
</feature>
<evidence type="ECO:0000313" key="4">
    <source>
        <dbReference type="EMBL" id="KAI3404147.2"/>
    </source>
</evidence>
<feature type="compositionally biased region" description="Basic residues" evidence="2">
    <location>
        <begin position="417"/>
        <end position="430"/>
    </location>
</feature>
<evidence type="ECO:0000256" key="1">
    <source>
        <dbReference type="SAM" id="Coils"/>
    </source>
</evidence>
<keyword evidence="5" id="KW-1185">Reference proteome</keyword>
<feature type="compositionally biased region" description="Acidic residues" evidence="2">
    <location>
        <begin position="293"/>
        <end position="327"/>
    </location>
</feature>
<feature type="coiled-coil region" evidence="1">
    <location>
        <begin position="151"/>
        <end position="185"/>
    </location>
</feature>
<gene>
    <name evidence="4" type="ORF">KGF56_003047</name>
</gene>
<evidence type="ECO:0000259" key="3">
    <source>
        <dbReference type="Pfam" id="PF12927"/>
    </source>
</evidence>
<feature type="compositionally biased region" description="Basic and acidic residues" evidence="2">
    <location>
        <begin position="511"/>
        <end position="520"/>
    </location>
</feature>
<dbReference type="PANTHER" id="PTHR12674">
    <property type="entry name" value="PREFOLDIN SUBUNIT 5"/>
    <property type="match status" value="1"/>
</dbReference>
<comment type="caution">
    <text evidence="4">The sequence shown here is derived from an EMBL/GenBank/DDBJ whole genome shotgun (WGS) entry which is preliminary data.</text>
</comment>
<dbReference type="GO" id="GO:1990114">
    <property type="term" value="P:RNA polymerase II core complex assembly"/>
    <property type="evidence" value="ECO:0007669"/>
    <property type="project" value="TreeGrafter"/>
</dbReference>
<dbReference type="PANTHER" id="PTHR12674:SF2">
    <property type="entry name" value="PREFOLDIN SUBUNIT 5"/>
    <property type="match status" value="1"/>
</dbReference>
<feature type="compositionally biased region" description="Basic and acidic residues" evidence="2">
    <location>
        <begin position="671"/>
        <end position="681"/>
    </location>
</feature>
<protein>
    <recommendedName>
        <fullName evidence="3">DUF3835 domain-containing protein</fullName>
    </recommendedName>
</protein>
<name>A0AAI9SWN1_9ASCO</name>
<reference evidence="4" key="1">
    <citation type="journal article" date="2022" name="DNA Res.">
        <title>Genome analysis of five recently described species of the CUG-Ser clade uncovers Candida theae as a new hybrid lineage with pathogenic potential in the Candida parapsilosis species complex.</title>
        <authorList>
            <person name="Mixao V."/>
            <person name="Del Olmo V."/>
            <person name="Hegedusova E."/>
            <person name="Saus E."/>
            <person name="Pryszcz L."/>
            <person name="Cillingova A."/>
            <person name="Nosek J."/>
            <person name="Gabaldon T."/>
        </authorList>
    </citation>
    <scope>NUCLEOTIDE SEQUENCE</scope>
    <source>
        <strain evidence="4">CBS 10844</strain>
    </source>
</reference>
<feature type="compositionally biased region" description="Basic and acidic residues" evidence="2">
    <location>
        <begin position="253"/>
        <end position="264"/>
    </location>
</feature>
<feature type="region of interest" description="Disordered" evidence="2">
    <location>
        <begin position="293"/>
        <end position="343"/>
    </location>
</feature>
<organism evidence="4 5">
    <name type="scientific">Candida oxycetoniae</name>
    <dbReference type="NCBI Taxonomy" id="497107"/>
    <lineage>
        <taxon>Eukaryota</taxon>
        <taxon>Fungi</taxon>
        <taxon>Dikarya</taxon>
        <taxon>Ascomycota</taxon>
        <taxon>Saccharomycotina</taxon>
        <taxon>Pichiomycetes</taxon>
        <taxon>Debaryomycetaceae</taxon>
        <taxon>Candida/Lodderomyces clade</taxon>
        <taxon>Candida</taxon>
    </lineage>
</organism>
<feature type="region of interest" description="Disordered" evidence="2">
    <location>
        <begin position="370"/>
        <end position="391"/>
    </location>
</feature>
<dbReference type="RefSeq" id="XP_049179892.1">
    <property type="nucleotide sequence ID" value="XM_049324340.1"/>
</dbReference>
<dbReference type="GO" id="GO:0006457">
    <property type="term" value="P:protein folding"/>
    <property type="evidence" value="ECO:0007669"/>
    <property type="project" value="InterPro"/>
</dbReference>
<dbReference type="InterPro" id="IPR011599">
    <property type="entry name" value="PFD_alpha_archaea"/>
</dbReference>
<keyword evidence="1" id="KW-0175">Coiled coil</keyword>
<dbReference type="GO" id="GO:1990113">
    <property type="term" value="P:RNA polymerase I assembly"/>
    <property type="evidence" value="ECO:0007669"/>
    <property type="project" value="TreeGrafter"/>
</dbReference>
<dbReference type="InterPro" id="IPR024325">
    <property type="entry name" value="DUF3835"/>
</dbReference>
<feature type="region of interest" description="Disordered" evidence="2">
    <location>
        <begin position="406"/>
        <end position="474"/>
    </location>
</feature>
<feature type="compositionally biased region" description="Acidic residues" evidence="2">
    <location>
        <begin position="227"/>
        <end position="252"/>
    </location>
</feature>
<evidence type="ECO:0000256" key="2">
    <source>
        <dbReference type="SAM" id="MobiDB-lite"/>
    </source>
</evidence>
<feature type="compositionally biased region" description="Polar residues" evidence="2">
    <location>
        <begin position="432"/>
        <end position="448"/>
    </location>
</feature>
<feature type="domain" description="DUF3835" evidence="3">
    <location>
        <begin position="644"/>
        <end position="732"/>
    </location>
</feature>
<feature type="compositionally biased region" description="Basic and acidic residues" evidence="2">
    <location>
        <begin position="449"/>
        <end position="463"/>
    </location>
</feature>
<accession>A0AAI9SWN1</accession>
<sequence length="735" mass="84424">MSSNPVQGSEKTELSELLKQLDTTITNLINKRHHLNEQLIHHDTGKRLIKSLNESNNGGVASGKPANEKISRLERLIKEFDVKIEQAKSTKVNLVKLGELQQLQSGKPQESVNEEGLPFMDIQEEVDEEGNIISTKINDVPFEVAGKTGTVKKLQNQTKNKQLENEKFEDEVKQLLQDMELVSTSHNHRVTNVDQDDLLSKIDNLHINPQDKFDLKRLCIDAFNTYNEDEDEGEGENEDKDKDEDDVDEDAALGEKKSSKKSKDSFSLSSLPINSIDKSDLLELEILADDFDDQDVCPQFNEDEELNYDYEDEDEDEEEDNDDDASADDIIYGNTRDNSWFGGEQQGQANSLLWGQINKLRLEKVEKYHKHVSTDTEEEGVTRVEPKKKQKSVRFAEHLSIKRVENISESLKNPPSTHRKQSLFKQRKSGSAKVSTESMDENNNNTNFERGKQERAIEDTIVERDDESLAGMQKKLNQTGAASINKEQSFANSQQTIIKKSVSKFKAMRNKTQDPKENVDQRNSSLEVEARDDEKDEKDEKDDESDNNQEVRDTRLDYHNLSKDLDTMAKAYVLGMYDDDIRTEGPVVEKIEDFETLNKVVVESQSTAKNQPDTIDDLNEIGMDYNDADNIDIDEEEDNGPIMSDYIIENDFDEGEQEEEEEDDDDDDNESKDFYEDEMHNQEIKENYYRLRQKMIMNQNGYKKQAVESMEFIPIDEEGNNVKVSRFKAGRLRLE</sequence>
<feature type="compositionally biased region" description="Acidic residues" evidence="2">
    <location>
        <begin position="534"/>
        <end position="547"/>
    </location>
</feature>
<dbReference type="Proteomes" id="UP001202479">
    <property type="component" value="Unassembled WGS sequence"/>
</dbReference>
<dbReference type="GO" id="GO:1990115">
    <property type="term" value="P:RNA polymerase III assembly"/>
    <property type="evidence" value="ECO:0007669"/>
    <property type="project" value="TreeGrafter"/>
</dbReference>
<dbReference type="GeneID" id="73380664"/>
<proteinExistence type="predicted"/>
<feature type="region of interest" description="Disordered" evidence="2">
    <location>
        <begin position="506"/>
        <end position="557"/>
    </location>
</feature>